<comment type="caution">
    <text evidence="5">The sequence shown here is derived from an EMBL/GenBank/DDBJ whole genome shotgun (WGS) entry which is preliminary data.</text>
</comment>
<keyword evidence="6" id="KW-1185">Reference proteome</keyword>
<dbReference type="Pfam" id="PF00704">
    <property type="entry name" value="Glyco_hydro_18"/>
    <property type="match status" value="1"/>
</dbReference>
<dbReference type="SUPFAM" id="SSF47090">
    <property type="entry name" value="PGBD-like"/>
    <property type="match status" value="1"/>
</dbReference>
<dbReference type="OrthoDB" id="9769314at2"/>
<organism evidence="5 6">
    <name type="scientific">Sporotomaculum syntrophicum</name>
    <dbReference type="NCBI Taxonomy" id="182264"/>
    <lineage>
        <taxon>Bacteria</taxon>
        <taxon>Bacillati</taxon>
        <taxon>Bacillota</taxon>
        <taxon>Clostridia</taxon>
        <taxon>Eubacteriales</taxon>
        <taxon>Desulfallaceae</taxon>
        <taxon>Sporotomaculum</taxon>
    </lineage>
</organism>
<dbReference type="GO" id="GO:0016798">
    <property type="term" value="F:hydrolase activity, acting on glycosyl bonds"/>
    <property type="evidence" value="ECO:0007669"/>
    <property type="project" value="UniProtKB-KW"/>
</dbReference>
<feature type="chain" id="PRO_5038778240" evidence="3">
    <location>
        <begin position="31"/>
        <end position="444"/>
    </location>
</feature>
<dbReference type="InterPro" id="IPR001223">
    <property type="entry name" value="Glyco_hydro18_cat"/>
</dbReference>
<evidence type="ECO:0000256" key="1">
    <source>
        <dbReference type="ARBA" id="ARBA00022801"/>
    </source>
</evidence>
<dbReference type="Proteomes" id="UP000798488">
    <property type="component" value="Unassembled WGS sequence"/>
</dbReference>
<dbReference type="GO" id="GO:0005975">
    <property type="term" value="P:carbohydrate metabolic process"/>
    <property type="evidence" value="ECO:0007669"/>
    <property type="project" value="InterPro"/>
</dbReference>
<dbReference type="Pfam" id="PF01471">
    <property type="entry name" value="PG_binding_1"/>
    <property type="match status" value="1"/>
</dbReference>
<gene>
    <name evidence="5" type="primary">ydhD_1</name>
    <name evidence="5" type="ORF">SPSYN_02541</name>
</gene>
<dbReference type="InterPro" id="IPR029070">
    <property type="entry name" value="Chitinase_insertion_sf"/>
</dbReference>
<dbReference type="PANTHER" id="PTHR46066:SF2">
    <property type="entry name" value="CHITINASE DOMAIN-CONTAINING PROTEIN 1"/>
    <property type="match status" value="1"/>
</dbReference>
<dbReference type="Gene3D" id="3.20.20.80">
    <property type="entry name" value="Glycosidases"/>
    <property type="match status" value="1"/>
</dbReference>
<feature type="domain" description="GH18" evidence="4">
    <location>
        <begin position="117"/>
        <end position="444"/>
    </location>
</feature>
<dbReference type="EMBL" id="LSRS01000006">
    <property type="protein sequence ID" value="KAF1084137.1"/>
    <property type="molecule type" value="Genomic_DNA"/>
</dbReference>
<evidence type="ECO:0000259" key="4">
    <source>
        <dbReference type="PROSITE" id="PS51910"/>
    </source>
</evidence>
<dbReference type="SMART" id="SM00636">
    <property type="entry name" value="Glyco_18"/>
    <property type="match status" value="1"/>
</dbReference>
<dbReference type="InterPro" id="IPR036365">
    <property type="entry name" value="PGBD-like_sf"/>
</dbReference>
<dbReference type="CDD" id="cd02874">
    <property type="entry name" value="GH18_CFLE_spore_hydrolase"/>
    <property type="match status" value="1"/>
</dbReference>
<dbReference type="RefSeq" id="WP_161822837.1">
    <property type="nucleotide sequence ID" value="NZ_LSRS01000006.1"/>
</dbReference>
<keyword evidence="2 5" id="KW-0326">Glycosidase</keyword>
<name>A0A9D2WME0_9FIRM</name>
<reference evidence="5" key="1">
    <citation type="submission" date="2016-02" db="EMBL/GenBank/DDBJ databases">
        <title>Draft Genome Sequence of Sporotomaculum syntrophicum Strain FB, a Syntrophic Benzoate Degrader.</title>
        <authorList>
            <person name="Nobu M.K."/>
            <person name="Narihiro T."/>
            <person name="Qiu Y.-L."/>
            <person name="Ohashi A."/>
            <person name="Liu W.-T."/>
            <person name="Yuji S."/>
        </authorList>
    </citation>
    <scope>NUCLEOTIDE SEQUENCE</scope>
    <source>
        <strain evidence="5">FB</strain>
    </source>
</reference>
<dbReference type="PROSITE" id="PS51910">
    <property type="entry name" value="GH18_2"/>
    <property type="match status" value="1"/>
</dbReference>
<feature type="signal peptide" evidence="3">
    <location>
        <begin position="1"/>
        <end position="30"/>
    </location>
</feature>
<dbReference type="Gene3D" id="3.10.50.10">
    <property type="match status" value="1"/>
</dbReference>
<evidence type="ECO:0000313" key="6">
    <source>
        <dbReference type="Proteomes" id="UP000798488"/>
    </source>
</evidence>
<dbReference type="InterPro" id="IPR041704">
    <property type="entry name" value="CFLE_GH18"/>
</dbReference>
<dbReference type="PANTHER" id="PTHR46066">
    <property type="entry name" value="CHITINASE DOMAIN-CONTAINING PROTEIN 1 FAMILY MEMBER"/>
    <property type="match status" value="1"/>
</dbReference>
<protein>
    <submittedName>
        <fullName evidence="5">Sporulation-specific glycosylase YdhD</fullName>
        <ecNumber evidence="5">3.2.-.-</ecNumber>
    </submittedName>
</protein>
<dbReference type="InterPro" id="IPR017853">
    <property type="entry name" value="GH"/>
</dbReference>
<keyword evidence="3" id="KW-0732">Signal</keyword>
<dbReference type="InterPro" id="IPR002477">
    <property type="entry name" value="Peptidoglycan-bd-like"/>
</dbReference>
<evidence type="ECO:0000256" key="2">
    <source>
        <dbReference type="ARBA" id="ARBA00023295"/>
    </source>
</evidence>
<proteinExistence type="predicted"/>
<accession>A0A9D2WME0</accession>
<evidence type="ECO:0000256" key="3">
    <source>
        <dbReference type="SAM" id="SignalP"/>
    </source>
</evidence>
<dbReference type="InterPro" id="IPR011583">
    <property type="entry name" value="Chitinase_II/V-like_cat"/>
</dbReference>
<evidence type="ECO:0000313" key="5">
    <source>
        <dbReference type="EMBL" id="KAF1084137.1"/>
    </source>
</evidence>
<sequence length="444" mass="49222">MIAPWKRLLSLALAALMFSFLVISVPSSQAAPLPLKQGHRGAAVLDLQKQLQHLGYLQTQPTGYFGPITTKSVVKLQADYQLKVDGVVGPQTNQIINKLLGYAPAPPSNVPGTKSSKEVLGFYVGSEPSIPSSYATVEKHKDKLTSISPFWYRLARNNPGQLEKYGNDTAQEIQQVMKLAKENNIKNYALIHNLLYGGSVGRNVLHSALADPKTRWTLVMNIYNLLKDNGFDGVCIDIEDMHAWDRTLYNQFLAELSAQLKPSGYEIIVCVPAKTTDKTTGGWGDNFDFTKVGRYADMVAVMAYDEHTAGSKAGPIASPAYLERVIKYALTKLPPEKILLGVAGYGFDWNYGLGNSRYISYQMALDTARKYGKSVQWSTSGQAPYFTYTDQKGNWHCVYFENSSSMAFKLDAVNKYNLKGIALWRLGMEDPDSWRLIAGKLGKS</sequence>
<keyword evidence="1 5" id="KW-0378">Hydrolase</keyword>
<dbReference type="GO" id="GO:0008061">
    <property type="term" value="F:chitin binding"/>
    <property type="evidence" value="ECO:0007669"/>
    <property type="project" value="InterPro"/>
</dbReference>
<dbReference type="EC" id="3.2.-.-" evidence="5"/>
<dbReference type="InterPro" id="IPR036366">
    <property type="entry name" value="PGBDSf"/>
</dbReference>
<dbReference type="Gene3D" id="1.10.101.10">
    <property type="entry name" value="PGBD-like superfamily/PGBD"/>
    <property type="match status" value="1"/>
</dbReference>
<dbReference type="SUPFAM" id="SSF51445">
    <property type="entry name" value="(Trans)glycosidases"/>
    <property type="match status" value="1"/>
</dbReference>
<dbReference type="AlphaFoldDB" id="A0A9D2WME0"/>